<protein>
    <recommendedName>
        <fullName evidence="11">Tetrapyrrole methylase domain-containing protein</fullName>
    </recommendedName>
</protein>
<feature type="domain" description="Porphobilinogen deaminase N-terminal" evidence="7">
    <location>
        <begin position="128"/>
        <end position="330"/>
    </location>
</feature>
<feature type="region of interest" description="Disordered" evidence="5">
    <location>
        <begin position="87"/>
        <end position="108"/>
    </location>
</feature>
<evidence type="ECO:0000313" key="9">
    <source>
        <dbReference type="EMBL" id="PNH18005.1"/>
    </source>
</evidence>
<dbReference type="GO" id="GO:0004851">
    <property type="term" value="F:uroporphyrin-III C-methyltransferase activity"/>
    <property type="evidence" value="ECO:0007669"/>
    <property type="project" value="TreeGrafter"/>
</dbReference>
<dbReference type="SUPFAM" id="SSF69618">
    <property type="entry name" value="HemD-like"/>
    <property type="match status" value="1"/>
</dbReference>
<name>A0A2J8AZR7_9FIRM</name>
<dbReference type="Pfam" id="PF00590">
    <property type="entry name" value="TP_methylase"/>
    <property type="match status" value="1"/>
</dbReference>
<dbReference type="Gene3D" id="3.40.190.10">
    <property type="entry name" value="Periplasmic binding protein-like II"/>
    <property type="match status" value="2"/>
</dbReference>
<dbReference type="PANTHER" id="PTHR45790">
    <property type="entry name" value="SIROHEME SYNTHASE-RELATED"/>
    <property type="match status" value="1"/>
</dbReference>
<proteinExistence type="predicted"/>
<dbReference type="GO" id="GO:0019354">
    <property type="term" value="P:siroheme biosynthetic process"/>
    <property type="evidence" value="ECO:0007669"/>
    <property type="project" value="TreeGrafter"/>
</dbReference>
<dbReference type="InterPro" id="IPR050161">
    <property type="entry name" value="Siro_Cobalamin_biosynth"/>
</dbReference>
<keyword evidence="2" id="KW-0808">Transferase</keyword>
<evidence type="ECO:0000259" key="6">
    <source>
        <dbReference type="Pfam" id="PF00590"/>
    </source>
</evidence>
<evidence type="ECO:0000313" key="10">
    <source>
        <dbReference type="Proteomes" id="UP000236394"/>
    </source>
</evidence>
<evidence type="ECO:0000256" key="1">
    <source>
        <dbReference type="ARBA" id="ARBA00022603"/>
    </source>
</evidence>
<evidence type="ECO:0000256" key="2">
    <source>
        <dbReference type="ARBA" id="ARBA00022679"/>
    </source>
</evidence>
<dbReference type="EMBL" id="NBZD01000004">
    <property type="protein sequence ID" value="PNH18005.1"/>
    <property type="molecule type" value="Genomic_DNA"/>
</dbReference>
<dbReference type="InterPro" id="IPR022417">
    <property type="entry name" value="Porphobilin_deaminase_N"/>
</dbReference>
<accession>A0A2J8AZR7</accession>
<evidence type="ECO:0000256" key="5">
    <source>
        <dbReference type="SAM" id="MobiDB-lite"/>
    </source>
</evidence>
<dbReference type="SUPFAM" id="SSF53850">
    <property type="entry name" value="Periplasmic binding protein-like II"/>
    <property type="match status" value="1"/>
</dbReference>
<evidence type="ECO:0000259" key="8">
    <source>
        <dbReference type="Pfam" id="PF02602"/>
    </source>
</evidence>
<dbReference type="InterPro" id="IPR035996">
    <property type="entry name" value="4pyrrol_Methylase_sf"/>
</dbReference>
<dbReference type="Pfam" id="PF01379">
    <property type="entry name" value="Porphobil_deam"/>
    <property type="match status" value="1"/>
</dbReference>
<reference evidence="10" key="1">
    <citation type="submission" date="2017-04" db="EMBL/GenBank/DDBJ databases">
        <authorList>
            <person name="Bumgarner R.E."/>
            <person name="Fredricks D.N."/>
            <person name="Srinivasan S."/>
        </authorList>
    </citation>
    <scope>NUCLEOTIDE SEQUENCE [LARGE SCALE GENOMIC DNA]</scope>
    <source>
        <strain evidence="10">KA00405</strain>
    </source>
</reference>
<dbReference type="Pfam" id="PF02602">
    <property type="entry name" value="HEM4"/>
    <property type="match status" value="1"/>
</dbReference>
<dbReference type="Gene3D" id="3.40.1010.10">
    <property type="entry name" value="Cobalt-precorrin-4 Transmethylase, Domain 1"/>
    <property type="match status" value="1"/>
</dbReference>
<dbReference type="GO" id="GO:0004852">
    <property type="term" value="F:uroporphyrinogen-III synthase activity"/>
    <property type="evidence" value="ECO:0007669"/>
    <property type="project" value="InterPro"/>
</dbReference>
<dbReference type="InterPro" id="IPR014777">
    <property type="entry name" value="4pyrrole_Mease_sub1"/>
</dbReference>
<comment type="caution">
    <text evidence="9">The sequence shown here is derived from an EMBL/GenBank/DDBJ whole genome shotgun (WGS) entry which is preliminary data.</text>
</comment>
<dbReference type="InterPro" id="IPR036108">
    <property type="entry name" value="4pyrrol_syn_uPrphyn_synt_sf"/>
</dbReference>
<dbReference type="AlphaFoldDB" id="A0A2J8AZR7"/>
<dbReference type="Proteomes" id="UP000236394">
    <property type="component" value="Unassembled WGS sequence"/>
</dbReference>
<sequence length="946" mass="103686">MRSGGQAAKPAGAAGAVGAAKAAGAAGGDDFAAPADMSGVFGVSRVPESRDASKLPRSADLGRVDLLNGVNKLGFTNNKAAVAQGAQGLRDAQAGQDGKGGKWSQSETTVQADNAVRPLRLNTNGPLVRVGAIPWQIAVDRAEWVVSRLRRAGLPFHLTQVPVSGFDRHSIINKEDYYASPAQVEKVFDALLNRQIEIGVIALPELPQKLPAGIRVAAISEVVAAEYALVSLSDHPAGEHDFIGVYSFSLARQLRSEKLGAHYEQRPYNFEQALTCLHEGVWGACAIPLADLIFDGCSSEYSVEVLSKQRVVPPAGQGAVAVLVSDCEDELAAAVFSFLHNVETEKIYRLEIEIANLVSDRKERAGSCIWSENNTYFMSLYNPRLERPFQRWLCKPISEPGKRINKQLCYSILHGVTGNVHLIGIGSGAPKQLTIEAEYLLRRTDLVICRSPQAEQLFYLLPVKASILDIDSDARLEQMDFLLEQIIDAWRKGLKIAVLIRGDGYLLSCGGVLAKSLIERRVPFQLTPGISISISGPSLAGVPLIFPGRSPHAHLYDGSDPMLSTYRFDMTAGRQGTLLFYIVPSQGRYIASLLMRQGFSAHTAVMFLARPGHPEQGCVVSTLAMLEHALSVPANEQPGLLIVGEIVRSHEVMDRTDSGYKPLLGKSVLIPSIDNSDEREFAWQREWEEQGAHIIKLRLSAVLVDEDNKAVLRDLFDQILRGDLCLPSVIKVPATKHKERLFERDRHKNEPEQLNITPVWLAFLSSDAVTTFFDEYLASGHDMRQLSGCAFAAPNDEVYRTLSEVGIQADYTAPGQTAEDLAGDMQRFLTSQDQILVFRGAEDSEMMEIMLNMAKFRVRGVAIYHRQNSLPPADRLLRLFDEAEYIAFATVAVVNPFAYAMAAAKLGHDALRNRPIRLLAADADVQEALLDRGFQVHGSFGYLADL</sequence>
<dbReference type="InterPro" id="IPR000878">
    <property type="entry name" value="4pyrrol_Mease"/>
</dbReference>
<dbReference type="InterPro" id="IPR014776">
    <property type="entry name" value="4pyrrole_Mease_sub2"/>
</dbReference>
<dbReference type="Gene3D" id="3.40.50.10090">
    <property type="match status" value="1"/>
</dbReference>
<evidence type="ECO:0000256" key="3">
    <source>
        <dbReference type="ARBA" id="ARBA00022691"/>
    </source>
</evidence>
<keyword evidence="1" id="KW-0489">Methyltransferase</keyword>
<evidence type="ECO:0000259" key="7">
    <source>
        <dbReference type="Pfam" id="PF01379"/>
    </source>
</evidence>
<dbReference type="PANTHER" id="PTHR45790:SF3">
    <property type="entry name" value="S-ADENOSYL-L-METHIONINE-DEPENDENT UROPORPHYRINOGEN III METHYLTRANSFERASE, CHLOROPLASTIC"/>
    <property type="match status" value="1"/>
</dbReference>
<keyword evidence="3" id="KW-0949">S-adenosyl-L-methionine</keyword>
<dbReference type="InterPro" id="IPR003754">
    <property type="entry name" value="4pyrrol_synth_uPrphyn_synth"/>
</dbReference>
<feature type="domain" description="Tetrapyrrole methylase" evidence="6">
    <location>
        <begin position="420"/>
        <end position="625"/>
    </location>
</feature>
<gene>
    <name evidence="9" type="ORF">B7R76_06620</name>
</gene>
<evidence type="ECO:0008006" key="11">
    <source>
        <dbReference type="Google" id="ProtNLM"/>
    </source>
</evidence>
<dbReference type="SUPFAM" id="SSF53790">
    <property type="entry name" value="Tetrapyrrole methylase"/>
    <property type="match status" value="1"/>
</dbReference>
<dbReference type="GO" id="GO:0032259">
    <property type="term" value="P:methylation"/>
    <property type="evidence" value="ECO:0007669"/>
    <property type="project" value="UniProtKB-KW"/>
</dbReference>
<organism evidence="9 10">
    <name type="scientific">Mageeibacillus indolicus</name>
    <dbReference type="NCBI Taxonomy" id="884684"/>
    <lineage>
        <taxon>Bacteria</taxon>
        <taxon>Bacillati</taxon>
        <taxon>Bacillota</taxon>
        <taxon>Clostridia</taxon>
        <taxon>Eubacteriales</taxon>
        <taxon>Oscillospiraceae</taxon>
        <taxon>Mageeibacillus</taxon>
    </lineage>
</organism>
<dbReference type="Gene3D" id="3.30.950.10">
    <property type="entry name" value="Methyltransferase, Cobalt-precorrin-4 Transmethylase, Domain 2"/>
    <property type="match status" value="1"/>
</dbReference>
<evidence type="ECO:0000256" key="4">
    <source>
        <dbReference type="ARBA" id="ARBA00023244"/>
    </source>
</evidence>
<dbReference type="GO" id="GO:0004418">
    <property type="term" value="F:hydroxymethylbilane synthase activity"/>
    <property type="evidence" value="ECO:0007669"/>
    <property type="project" value="InterPro"/>
</dbReference>
<keyword evidence="4" id="KW-0627">Porphyrin biosynthesis</keyword>
<feature type="domain" description="Tetrapyrrole biosynthesis uroporphyrinogen III synthase" evidence="8">
    <location>
        <begin position="729"/>
        <end position="909"/>
    </location>
</feature>
<dbReference type="RefSeq" id="WP_102892683.1">
    <property type="nucleotide sequence ID" value="NZ_NBZD01000004.1"/>
</dbReference>